<keyword evidence="4" id="KW-1185">Reference proteome</keyword>
<protein>
    <submittedName>
        <fullName evidence="3">Glycosyl transferase group 1</fullName>
    </submittedName>
</protein>
<dbReference type="Pfam" id="PF00534">
    <property type="entry name" value="Glycos_transf_1"/>
    <property type="match status" value="1"/>
</dbReference>
<gene>
    <name evidence="3" type="ordered locus">Caka_0770</name>
</gene>
<proteinExistence type="predicted"/>
<evidence type="ECO:0000259" key="2">
    <source>
        <dbReference type="Pfam" id="PF00534"/>
    </source>
</evidence>
<dbReference type="InterPro" id="IPR001296">
    <property type="entry name" value="Glyco_trans_1"/>
</dbReference>
<name>D5EPQ7_CORAD</name>
<accession>D5EPQ7</accession>
<dbReference type="Proteomes" id="UP000000925">
    <property type="component" value="Chromosome"/>
</dbReference>
<evidence type="ECO:0000313" key="3">
    <source>
        <dbReference type="EMBL" id="ADE53794.1"/>
    </source>
</evidence>
<dbReference type="STRING" id="583355.Caka_0770"/>
<dbReference type="OrthoDB" id="9762705at2"/>
<sequence length="438" mass="50614">MSKNIGFVSTRFAGSDGVSLESAKWAEVLWDDKHVSYWYSGRNDRDPGCSYCVPEAYFGHPENEWINERIWGHSKRDPYVTERIRELAEYLKKTLYEFVDYHNIDILIPQNVLAIPMHVPLGIAVTEFLAETQMPAIAHQHDFYWERTRFSVGAVKDYLDMAFPPSLPHLHHIGINQAAIEQMSLRKGVNATLMPNVFDFDNPPPETHDPYTADIRDEIGISQDDILILQPTRIVPRKGIEHAIKLVGMLNDDRYKLVISHDAGDEGLDYKHQLEILAEQEGVDLRFFSGRIGEVRQVDHEGNKIYTLWDIYKHADLMTYPSTYEGFGNALLEAIYFRVPVVINRYSIYVQDIEPKGFKLLEMDGFITAELVDQVRRVIEDAKYRKEVVEHNYKVARKYYSYTVLRRVLRHHIAMLTGDAPKGSSRKKDLTSHDQVSI</sequence>
<dbReference type="Gene3D" id="3.40.50.2000">
    <property type="entry name" value="Glycogen Phosphorylase B"/>
    <property type="match status" value="1"/>
</dbReference>
<reference evidence="3 4" key="1">
    <citation type="journal article" date="2010" name="Stand. Genomic Sci.">
        <title>Complete genome sequence of Coraliomargarita akajimensis type strain (04OKA010-24).</title>
        <authorList>
            <person name="Mavromatis K."/>
            <person name="Abt B."/>
            <person name="Brambilla E."/>
            <person name="Lapidus A."/>
            <person name="Copeland A."/>
            <person name="Deshpande S."/>
            <person name="Nolan M."/>
            <person name="Lucas S."/>
            <person name="Tice H."/>
            <person name="Cheng J.F."/>
            <person name="Han C."/>
            <person name="Detter J.C."/>
            <person name="Woyke T."/>
            <person name="Goodwin L."/>
            <person name="Pitluck S."/>
            <person name="Held B."/>
            <person name="Brettin T."/>
            <person name="Tapia R."/>
            <person name="Ivanova N."/>
            <person name="Mikhailova N."/>
            <person name="Pati A."/>
            <person name="Liolios K."/>
            <person name="Chen A."/>
            <person name="Palaniappan K."/>
            <person name="Land M."/>
            <person name="Hauser L."/>
            <person name="Chang Y.J."/>
            <person name="Jeffries C.D."/>
            <person name="Rohde M."/>
            <person name="Goker M."/>
            <person name="Bristow J."/>
            <person name="Eisen J.A."/>
            <person name="Markowitz V."/>
            <person name="Hugenholtz P."/>
            <person name="Klenk H.P."/>
            <person name="Kyrpides N.C."/>
        </authorList>
    </citation>
    <scope>NUCLEOTIDE SEQUENCE [LARGE SCALE GENOMIC DNA]</scope>
    <source>
        <strain evidence="4">DSM 45221 / IAM 15411 / JCM 23193 / KCTC 12865</strain>
    </source>
</reference>
<dbReference type="PANTHER" id="PTHR46401">
    <property type="entry name" value="GLYCOSYLTRANSFERASE WBBK-RELATED"/>
    <property type="match status" value="1"/>
</dbReference>
<dbReference type="GO" id="GO:0016757">
    <property type="term" value="F:glycosyltransferase activity"/>
    <property type="evidence" value="ECO:0007669"/>
    <property type="project" value="InterPro"/>
</dbReference>
<dbReference type="EMBL" id="CP001998">
    <property type="protein sequence ID" value="ADE53794.1"/>
    <property type="molecule type" value="Genomic_DNA"/>
</dbReference>
<evidence type="ECO:0000256" key="1">
    <source>
        <dbReference type="ARBA" id="ARBA00022679"/>
    </source>
</evidence>
<dbReference type="SUPFAM" id="SSF53756">
    <property type="entry name" value="UDP-Glycosyltransferase/glycogen phosphorylase"/>
    <property type="match status" value="1"/>
</dbReference>
<dbReference type="GO" id="GO:0009103">
    <property type="term" value="P:lipopolysaccharide biosynthetic process"/>
    <property type="evidence" value="ECO:0007669"/>
    <property type="project" value="TreeGrafter"/>
</dbReference>
<evidence type="ECO:0000313" key="4">
    <source>
        <dbReference type="Proteomes" id="UP000000925"/>
    </source>
</evidence>
<dbReference type="HOGENOM" id="CLU_645170_0_0_0"/>
<dbReference type="KEGG" id="caa:Caka_0770"/>
<dbReference type="CAZy" id="GT4">
    <property type="family name" value="Glycosyltransferase Family 4"/>
</dbReference>
<dbReference type="AlphaFoldDB" id="D5EPQ7"/>
<keyword evidence="1 3" id="KW-0808">Transferase</keyword>
<dbReference type="PANTHER" id="PTHR46401:SF2">
    <property type="entry name" value="GLYCOSYLTRANSFERASE WBBK-RELATED"/>
    <property type="match status" value="1"/>
</dbReference>
<feature type="domain" description="Glycosyl transferase family 1" evidence="2">
    <location>
        <begin position="214"/>
        <end position="394"/>
    </location>
</feature>
<dbReference type="RefSeq" id="WP_013042518.1">
    <property type="nucleotide sequence ID" value="NC_014008.1"/>
</dbReference>
<dbReference type="CDD" id="cd03801">
    <property type="entry name" value="GT4_PimA-like"/>
    <property type="match status" value="1"/>
</dbReference>
<organism evidence="3 4">
    <name type="scientific">Coraliomargarita akajimensis (strain DSM 45221 / IAM 15411 / JCM 23193 / KCTC 12865 / 04OKA010-24)</name>
    <dbReference type="NCBI Taxonomy" id="583355"/>
    <lineage>
        <taxon>Bacteria</taxon>
        <taxon>Pseudomonadati</taxon>
        <taxon>Verrucomicrobiota</taxon>
        <taxon>Opitutia</taxon>
        <taxon>Puniceicoccales</taxon>
        <taxon>Coraliomargaritaceae</taxon>
        <taxon>Coraliomargarita</taxon>
    </lineage>
</organism>
<dbReference type="eggNOG" id="COG0438">
    <property type="taxonomic scope" value="Bacteria"/>
</dbReference>